<gene>
    <name evidence="1" type="ORF">MGU_01800</name>
</gene>
<dbReference type="GO" id="GO:0016757">
    <property type="term" value="F:glycosyltransferase activity"/>
    <property type="evidence" value="ECO:0007669"/>
    <property type="project" value="UniProtKB-KW"/>
</dbReference>
<dbReference type="AlphaFoldDB" id="A0A0B4GWA9"/>
<accession>A0A0B4GWA9</accession>
<keyword evidence="2" id="KW-1185">Reference proteome</keyword>
<evidence type="ECO:0000313" key="1">
    <source>
        <dbReference type="EMBL" id="KID91830.1"/>
    </source>
</evidence>
<name>A0A0B4GWA9_METGA</name>
<dbReference type="PANTHER" id="PTHR34144">
    <property type="entry name" value="CHROMOSOME 8, WHOLE GENOME SHOTGUN SEQUENCE"/>
    <property type="match status" value="1"/>
</dbReference>
<reference evidence="1 2" key="1">
    <citation type="journal article" date="2014" name="Proc. Natl. Acad. Sci. U.S.A.">
        <title>Trajectory and genomic determinants of fungal-pathogen speciation and host adaptation.</title>
        <authorList>
            <person name="Hu X."/>
            <person name="Xiao G."/>
            <person name="Zheng P."/>
            <person name="Shang Y."/>
            <person name="Su Y."/>
            <person name="Zhang X."/>
            <person name="Liu X."/>
            <person name="Zhan S."/>
            <person name="St Leger R.J."/>
            <person name="Wang C."/>
        </authorList>
    </citation>
    <scope>NUCLEOTIDE SEQUENCE [LARGE SCALE GENOMIC DNA]</scope>
    <source>
        <strain evidence="1 2">ARSEF 977</strain>
    </source>
</reference>
<dbReference type="InterPro" id="IPR021047">
    <property type="entry name" value="Mannosyltransferase_CMT1"/>
</dbReference>
<evidence type="ECO:0000313" key="2">
    <source>
        <dbReference type="Proteomes" id="UP000031192"/>
    </source>
</evidence>
<dbReference type="PANTHER" id="PTHR34144:SF5">
    <property type="entry name" value="ALPHA-1,3-MANNOSYLTRANSFERASE CMT1"/>
    <property type="match status" value="1"/>
</dbReference>
<dbReference type="Pfam" id="PF11735">
    <property type="entry name" value="CAP59_mtransfer"/>
    <property type="match status" value="1"/>
</dbReference>
<comment type="caution">
    <text evidence="1">The sequence shown here is derived from an EMBL/GenBank/DDBJ whole genome shotgun (WGS) entry which is preliminary data.</text>
</comment>
<dbReference type="HOGENOM" id="CLU_036740_1_0_1"/>
<dbReference type="OrthoDB" id="262547at2759"/>
<dbReference type="EMBL" id="AZNH01000003">
    <property type="protein sequence ID" value="KID91830.1"/>
    <property type="molecule type" value="Genomic_DNA"/>
</dbReference>
<sequence>MQRRLVLLAIPSISLFFVATTLYLGRDRFAWPLLPNNGRHKTPEEPVLGQVANGTVLPSATITQYLEAILNPSWSSELPTLACPAINTTRYDALRDGDFSTATTRYFFALNLRQNLPLLPRLMGSIVEAIRFLGPKHCALSIVEGHSPDGTADVLAALGPALESMGTPYYFASSEIDPGKGERIARLAALRNLALAPLFTLPGKTAEDATVVFLNDVSACPEDILELLHQKRATGADMTCAMDWTYVGRDPTFYDVWVARNMHGDSFFNIPPDGSWDSAWNLFWNAEETRARFFDGRPFQVFSCWNGAVAFTAQPILQKTVRFRAANGAAGECEQGEPQLFCKDLWFRGYRKIAVVPSVNLEYSVEKGRMIKEAKGFTGDAVSRQDASGDMIDWRPDPPEKVKCMPSWDNQFWQWWNETLKP</sequence>
<protein>
    <submittedName>
        <fullName evidence="1">Alpha-1,3-mannosyltransferase CMT1</fullName>
    </submittedName>
</protein>
<dbReference type="Proteomes" id="UP000031192">
    <property type="component" value="Unassembled WGS sequence"/>
</dbReference>
<proteinExistence type="predicted"/>
<organism evidence="1 2">
    <name type="scientific">Metarhizium guizhouense (strain ARSEF 977)</name>
    <dbReference type="NCBI Taxonomy" id="1276136"/>
    <lineage>
        <taxon>Eukaryota</taxon>
        <taxon>Fungi</taxon>
        <taxon>Dikarya</taxon>
        <taxon>Ascomycota</taxon>
        <taxon>Pezizomycotina</taxon>
        <taxon>Sordariomycetes</taxon>
        <taxon>Hypocreomycetidae</taxon>
        <taxon>Hypocreales</taxon>
        <taxon>Clavicipitaceae</taxon>
        <taxon>Metarhizium</taxon>
    </lineage>
</organism>